<organism evidence="3 4">
    <name type="scientific">Candidatus Yanofskybacteria bacterium RIFCSPHIGHO2_02_FULL_41_11</name>
    <dbReference type="NCBI Taxonomy" id="1802675"/>
    <lineage>
        <taxon>Bacteria</taxon>
        <taxon>Candidatus Yanofskyibacteriota</taxon>
    </lineage>
</organism>
<dbReference type="Pfam" id="PF13439">
    <property type="entry name" value="Glyco_transf_4"/>
    <property type="match status" value="1"/>
</dbReference>
<sequence>MSKILIATGIFPPDIGGPATYAELIASALSKKEFKVCVLTYSNSFRIKGFDSKYRFRVVRVWGRWPIWIKHFVFGVKILGLARNYDTIYALNVWSAGFPALIASKIYRKKFIIRIVGDYAWEVGVGKDKVGLLIDDFQKAVKKGWIKMLYKLQGWICKKADIVIVPSKYLAEIVKGWGVSDSKIKIIYNGVNFKPFKTEKAVSPLAGEPRLASGREEARNKIGIHGNIILSVGRFVPWKGFRMLIKIMPQLLNLNQFARLVIIGDGPDRESLNSMVRNLNLDKKVFLVGKKSKEELAVYLAAADMFVLNSGYEGFSHQILEAMTCSAPVIASAVGGNKEVITQGENGFLVKYNDEFNIIEAIKAVWDDKDLVAHFVEEGKKTIQKFSSEKMLDETTRVLSL</sequence>
<evidence type="ECO:0000259" key="1">
    <source>
        <dbReference type="Pfam" id="PF00534"/>
    </source>
</evidence>
<name>A0A1F8FBQ9_9BACT</name>
<dbReference type="InterPro" id="IPR050194">
    <property type="entry name" value="Glycosyltransferase_grp1"/>
</dbReference>
<dbReference type="Proteomes" id="UP000177167">
    <property type="component" value="Unassembled WGS sequence"/>
</dbReference>
<evidence type="ECO:0008006" key="5">
    <source>
        <dbReference type="Google" id="ProtNLM"/>
    </source>
</evidence>
<dbReference type="AlphaFoldDB" id="A0A1F8FBQ9"/>
<proteinExistence type="predicted"/>
<evidence type="ECO:0000313" key="3">
    <source>
        <dbReference type="EMBL" id="OGN10595.1"/>
    </source>
</evidence>
<accession>A0A1F8FBQ9</accession>
<dbReference type="Pfam" id="PF00534">
    <property type="entry name" value="Glycos_transf_1"/>
    <property type="match status" value="1"/>
</dbReference>
<dbReference type="CDD" id="cd03801">
    <property type="entry name" value="GT4_PimA-like"/>
    <property type="match status" value="1"/>
</dbReference>
<dbReference type="SUPFAM" id="SSF53756">
    <property type="entry name" value="UDP-Glycosyltransferase/glycogen phosphorylase"/>
    <property type="match status" value="1"/>
</dbReference>
<protein>
    <recommendedName>
        <fullName evidence="5">Glycosyltransferase subfamily 4-like N-terminal domain-containing protein</fullName>
    </recommendedName>
</protein>
<feature type="domain" description="Glycosyl transferase family 1" evidence="1">
    <location>
        <begin position="215"/>
        <end position="381"/>
    </location>
</feature>
<comment type="caution">
    <text evidence="3">The sequence shown here is derived from an EMBL/GenBank/DDBJ whole genome shotgun (WGS) entry which is preliminary data.</text>
</comment>
<gene>
    <name evidence="3" type="ORF">A3J46_05290</name>
</gene>
<dbReference type="InterPro" id="IPR028098">
    <property type="entry name" value="Glyco_trans_4-like_N"/>
</dbReference>
<dbReference type="PANTHER" id="PTHR45947">
    <property type="entry name" value="SULFOQUINOVOSYL TRANSFERASE SQD2"/>
    <property type="match status" value="1"/>
</dbReference>
<dbReference type="PANTHER" id="PTHR45947:SF3">
    <property type="entry name" value="SULFOQUINOVOSYL TRANSFERASE SQD2"/>
    <property type="match status" value="1"/>
</dbReference>
<evidence type="ECO:0000313" key="4">
    <source>
        <dbReference type="Proteomes" id="UP000177167"/>
    </source>
</evidence>
<dbReference type="InterPro" id="IPR001296">
    <property type="entry name" value="Glyco_trans_1"/>
</dbReference>
<reference evidence="3 4" key="1">
    <citation type="journal article" date="2016" name="Nat. Commun.">
        <title>Thousands of microbial genomes shed light on interconnected biogeochemical processes in an aquifer system.</title>
        <authorList>
            <person name="Anantharaman K."/>
            <person name="Brown C.T."/>
            <person name="Hug L.A."/>
            <person name="Sharon I."/>
            <person name="Castelle C.J."/>
            <person name="Probst A.J."/>
            <person name="Thomas B.C."/>
            <person name="Singh A."/>
            <person name="Wilkins M.J."/>
            <person name="Karaoz U."/>
            <person name="Brodie E.L."/>
            <person name="Williams K.H."/>
            <person name="Hubbard S.S."/>
            <person name="Banfield J.F."/>
        </authorList>
    </citation>
    <scope>NUCLEOTIDE SEQUENCE [LARGE SCALE GENOMIC DNA]</scope>
</reference>
<dbReference type="EMBL" id="MGJP01000003">
    <property type="protein sequence ID" value="OGN10595.1"/>
    <property type="molecule type" value="Genomic_DNA"/>
</dbReference>
<feature type="domain" description="Glycosyltransferase subfamily 4-like N-terminal" evidence="2">
    <location>
        <begin position="15"/>
        <end position="192"/>
    </location>
</feature>
<evidence type="ECO:0000259" key="2">
    <source>
        <dbReference type="Pfam" id="PF13439"/>
    </source>
</evidence>
<dbReference type="GO" id="GO:0016757">
    <property type="term" value="F:glycosyltransferase activity"/>
    <property type="evidence" value="ECO:0007669"/>
    <property type="project" value="InterPro"/>
</dbReference>
<dbReference type="Gene3D" id="3.40.50.2000">
    <property type="entry name" value="Glycogen Phosphorylase B"/>
    <property type="match status" value="2"/>
</dbReference>